<dbReference type="Pfam" id="PF18348">
    <property type="entry name" value="SH3_16"/>
    <property type="match status" value="1"/>
</dbReference>
<evidence type="ECO:0000256" key="3">
    <source>
        <dbReference type="ARBA" id="ARBA00022801"/>
    </source>
</evidence>
<dbReference type="PROSITE" id="PS51935">
    <property type="entry name" value="NLPC_P60"/>
    <property type="match status" value="1"/>
</dbReference>
<dbReference type="InterPro" id="IPR003646">
    <property type="entry name" value="SH3-like_bac-type"/>
</dbReference>
<dbReference type="InterPro" id="IPR041382">
    <property type="entry name" value="SH3_16"/>
</dbReference>
<keyword evidence="4" id="KW-0788">Thiol protease</keyword>
<dbReference type="Gene3D" id="3.90.1720.10">
    <property type="entry name" value="endopeptidase domain like (from Nostoc punctiforme)"/>
    <property type="match status" value="1"/>
</dbReference>
<dbReference type="InterPro" id="IPR000064">
    <property type="entry name" value="NLP_P60_dom"/>
</dbReference>
<feature type="domain" description="SH3b" evidence="5">
    <location>
        <begin position="94"/>
        <end position="157"/>
    </location>
</feature>
<dbReference type="RefSeq" id="WP_074224217.1">
    <property type="nucleotide sequence ID" value="NZ_FSRC01000001.1"/>
</dbReference>
<dbReference type="PROSITE" id="PS51257">
    <property type="entry name" value="PROKAR_LIPOPROTEIN"/>
    <property type="match status" value="1"/>
</dbReference>
<evidence type="ECO:0000313" key="7">
    <source>
        <dbReference type="EMBL" id="SIN75729.1"/>
    </source>
</evidence>
<reference evidence="8" key="1">
    <citation type="submission" date="2016-11" db="EMBL/GenBank/DDBJ databases">
        <authorList>
            <person name="Varghese N."/>
            <person name="Submissions S."/>
        </authorList>
    </citation>
    <scope>NUCLEOTIDE SEQUENCE [LARGE SCALE GENOMIC DNA]</scope>
    <source>
        <strain evidence="8">DSM 15292</strain>
    </source>
</reference>
<dbReference type="PANTHER" id="PTHR47053:SF1">
    <property type="entry name" value="MUREIN DD-ENDOPEPTIDASE MEPH-RELATED"/>
    <property type="match status" value="1"/>
</dbReference>
<evidence type="ECO:0000259" key="6">
    <source>
        <dbReference type="PROSITE" id="PS51935"/>
    </source>
</evidence>
<dbReference type="Pfam" id="PF00877">
    <property type="entry name" value="NLPC_P60"/>
    <property type="match status" value="1"/>
</dbReference>
<comment type="similarity">
    <text evidence="1">Belongs to the peptidase C40 family.</text>
</comment>
<keyword evidence="8" id="KW-1185">Reference proteome</keyword>
<proteinExistence type="inferred from homology"/>
<evidence type="ECO:0000256" key="4">
    <source>
        <dbReference type="ARBA" id="ARBA00022807"/>
    </source>
</evidence>
<organism evidence="7 8">
    <name type="scientific">Algoriphagus halophilus</name>
    <dbReference type="NCBI Taxonomy" id="226505"/>
    <lineage>
        <taxon>Bacteria</taxon>
        <taxon>Pseudomonadati</taxon>
        <taxon>Bacteroidota</taxon>
        <taxon>Cytophagia</taxon>
        <taxon>Cytophagales</taxon>
        <taxon>Cyclobacteriaceae</taxon>
        <taxon>Algoriphagus</taxon>
    </lineage>
</organism>
<keyword evidence="3" id="KW-0378">Hydrolase</keyword>
<keyword evidence="2" id="KW-0645">Protease</keyword>
<dbReference type="AlphaFoldDB" id="A0A1N6DY65"/>
<gene>
    <name evidence="7" type="ORF">SAMN05444394_1524</name>
</gene>
<dbReference type="SUPFAM" id="SSF82057">
    <property type="entry name" value="Prokaryotic SH3-related domain"/>
    <property type="match status" value="1"/>
</dbReference>
<evidence type="ECO:0000256" key="2">
    <source>
        <dbReference type="ARBA" id="ARBA00022670"/>
    </source>
</evidence>
<dbReference type="InterPro" id="IPR038765">
    <property type="entry name" value="Papain-like_cys_pep_sf"/>
</dbReference>
<dbReference type="PANTHER" id="PTHR47053">
    <property type="entry name" value="MUREIN DD-ENDOPEPTIDASE MEPH-RELATED"/>
    <property type="match status" value="1"/>
</dbReference>
<dbReference type="PROSITE" id="PS51781">
    <property type="entry name" value="SH3B"/>
    <property type="match status" value="1"/>
</dbReference>
<protein>
    <submittedName>
        <fullName evidence="7">SH3 domain-containing protein</fullName>
    </submittedName>
</protein>
<accession>A0A1N6DY65</accession>
<dbReference type="OrthoDB" id="9813368at2"/>
<dbReference type="GO" id="GO:0008234">
    <property type="term" value="F:cysteine-type peptidase activity"/>
    <property type="evidence" value="ECO:0007669"/>
    <property type="project" value="UniProtKB-KW"/>
</dbReference>
<sequence length="387" mass="43682">MKKSYSLLIPLLSLAFACQQNHDKEVQDLIETYRSELAPDKRVALWNIQFENDSLKGETDQIAGLGNFLAELNQQEIKYVNAVNQLPDESLGDNTKALVTISVANIRSNPKHSAELATQALMGTPLNVLKESDGWFLVQTPDGYLSWVDRAGIQLMSPEELEEWHVRPKVVYTKLTGHVWTNPAQEEMVSDVVAGDILTFEGENHNYLEVSLPDGRKGYIPSSESMLMENWLATRSTNPDQLISTAKQMLGVPYLWGGTSIKGVDCSGFTKTIYYLNGQVIPRDASQQVHEGEEVDTDKNWENLEVGDLLFFGEKATEDKKERVVHVGMWIGNNEFIHSRGRVRISSFDPNSPNFDEYELNRYLRTKRIINQKSDGVISVSELLNNE</sequence>
<evidence type="ECO:0000256" key="1">
    <source>
        <dbReference type="ARBA" id="ARBA00007074"/>
    </source>
</evidence>
<dbReference type="STRING" id="226505.SAMN05444394_1524"/>
<dbReference type="InterPro" id="IPR051202">
    <property type="entry name" value="Peptidase_C40"/>
</dbReference>
<evidence type="ECO:0000259" key="5">
    <source>
        <dbReference type="PROSITE" id="PS51781"/>
    </source>
</evidence>
<dbReference type="SUPFAM" id="SSF54001">
    <property type="entry name" value="Cysteine proteinases"/>
    <property type="match status" value="1"/>
</dbReference>
<dbReference type="Proteomes" id="UP000185221">
    <property type="component" value="Unassembled WGS sequence"/>
</dbReference>
<dbReference type="GO" id="GO:0006508">
    <property type="term" value="P:proteolysis"/>
    <property type="evidence" value="ECO:0007669"/>
    <property type="project" value="UniProtKB-KW"/>
</dbReference>
<evidence type="ECO:0000313" key="8">
    <source>
        <dbReference type="Proteomes" id="UP000185221"/>
    </source>
</evidence>
<dbReference type="Gene3D" id="2.30.30.40">
    <property type="entry name" value="SH3 Domains"/>
    <property type="match status" value="2"/>
</dbReference>
<name>A0A1N6DY65_9BACT</name>
<feature type="domain" description="NlpC/P60" evidence="6">
    <location>
        <begin position="236"/>
        <end position="370"/>
    </location>
</feature>
<dbReference type="EMBL" id="FSRC01000001">
    <property type="protein sequence ID" value="SIN75729.1"/>
    <property type="molecule type" value="Genomic_DNA"/>
</dbReference>